<protein>
    <submittedName>
        <fullName evidence="1">Uncharacterized protein</fullName>
    </submittedName>
</protein>
<comment type="caution">
    <text evidence="1">The sequence shown here is derived from an EMBL/GenBank/DDBJ whole genome shotgun (WGS) entry which is preliminary data.</text>
</comment>
<accession>A0A062V6B5</accession>
<evidence type="ECO:0000313" key="1">
    <source>
        <dbReference type="EMBL" id="KCZ97589.1"/>
    </source>
</evidence>
<name>A0A062V6B5_9PROT</name>
<reference evidence="1 2" key="1">
    <citation type="journal article" date="2014" name="Antonie Van Leeuwenhoek">
        <title>Hyphomonas beringensis sp. nov. and Hyphomonas chukchiensis sp. nov., isolated from surface seawater of the Bering Sea and Chukchi Sea.</title>
        <authorList>
            <person name="Li C."/>
            <person name="Lai Q."/>
            <person name="Li G."/>
            <person name="Dong C."/>
            <person name="Wang J."/>
            <person name="Liao Y."/>
            <person name="Shao Z."/>
        </authorList>
    </citation>
    <scope>NUCLEOTIDE SEQUENCE [LARGE SCALE GENOMIC DNA]</scope>
    <source>
        <strain evidence="1 2">PS728</strain>
    </source>
</reference>
<dbReference type="EMBL" id="ARYM01000018">
    <property type="protein sequence ID" value="KCZ97589.1"/>
    <property type="molecule type" value="Genomic_DNA"/>
</dbReference>
<feature type="non-terminal residue" evidence="1">
    <location>
        <position position="1"/>
    </location>
</feature>
<proteinExistence type="predicted"/>
<sequence length="204" mass="22531">GKPGVVHPAVHIIPRERFSDTIFGYAYDTFISADRSEVTIRAPEYSGRNPTETFEFIKLSAVTAAVHIAAQSGVDPEIFRGLSIDQIIETYLDSDSFFDYAYSFASPGFIRARPREAAQALFAAIAMTMCANGLTGCAPEQDIYVQNSKGEIPADTLERVNRSIDFMKDVMTEDQRAEMARLGEAAQEKIGIKTSVTEHDDEPH</sequence>
<dbReference type="RefSeq" id="WP_162174052.1">
    <property type="nucleotide sequence ID" value="NZ_ARYM01000018.1"/>
</dbReference>
<dbReference type="AlphaFoldDB" id="A0A062V6B5"/>
<gene>
    <name evidence="1" type="ORF">HPO_14656</name>
</gene>
<keyword evidence="2" id="KW-1185">Reference proteome</keyword>
<dbReference type="Proteomes" id="UP000027100">
    <property type="component" value="Unassembled WGS sequence"/>
</dbReference>
<organism evidence="1 2">
    <name type="scientific">Hyphomonas polymorpha PS728</name>
    <dbReference type="NCBI Taxonomy" id="1280954"/>
    <lineage>
        <taxon>Bacteria</taxon>
        <taxon>Pseudomonadati</taxon>
        <taxon>Pseudomonadota</taxon>
        <taxon>Alphaproteobacteria</taxon>
        <taxon>Hyphomonadales</taxon>
        <taxon>Hyphomonadaceae</taxon>
        <taxon>Hyphomonas</taxon>
    </lineage>
</organism>
<evidence type="ECO:0000313" key="2">
    <source>
        <dbReference type="Proteomes" id="UP000027100"/>
    </source>
</evidence>